<reference evidence="3 4" key="1">
    <citation type="journal article" date="2015" name="Nature">
        <title>rRNA introns, odd ribosomes, and small enigmatic genomes across a large radiation of phyla.</title>
        <authorList>
            <person name="Brown C.T."/>
            <person name="Hug L.A."/>
            <person name="Thomas B.C."/>
            <person name="Sharon I."/>
            <person name="Castelle C.J."/>
            <person name="Singh A."/>
            <person name="Wilkins M.J."/>
            <person name="Williams K.H."/>
            <person name="Banfield J.F."/>
        </authorList>
    </citation>
    <scope>NUCLEOTIDE SEQUENCE [LARGE SCALE GENOMIC DNA]</scope>
</reference>
<dbReference type="Pfam" id="PF01551">
    <property type="entry name" value="Peptidase_M23"/>
    <property type="match status" value="1"/>
</dbReference>
<dbReference type="AlphaFoldDB" id="A0A0G0T5W1"/>
<dbReference type="SUPFAM" id="SSF51261">
    <property type="entry name" value="Duplicated hybrid motif"/>
    <property type="match status" value="2"/>
</dbReference>
<organism evidence="3 4">
    <name type="scientific">Candidatus Woesebacteria bacterium GW2011_GWB1_40_12</name>
    <dbReference type="NCBI Taxonomy" id="1618576"/>
    <lineage>
        <taxon>Bacteria</taxon>
        <taxon>Candidatus Woeseibacteriota</taxon>
    </lineage>
</organism>
<feature type="coiled-coil region" evidence="1">
    <location>
        <begin position="174"/>
        <end position="240"/>
    </location>
</feature>
<keyword evidence="1" id="KW-0175">Coiled coil</keyword>
<comment type="caution">
    <text evidence="3">The sequence shown here is derived from an EMBL/GenBank/DDBJ whole genome shotgun (WGS) entry which is preliminary data.</text>
</comment>
<evidence type="ECO:0000256" key="1">
    <source>
        <dbReference type="SAM" id="Coils"/>
    </source>
</evidence>
<dbReference type="EMBL" id="LBYA01000021">
    <property type="protein sequence ID" value="KKR42535.1"/>
    <property type="molecule type" value="Genomic_DNA"/>
</dbReference>
<feature type="coiled-coil region" evidence="1">
    <location>
        <begin position="34"/>
        <end position="110"/>
    </location>
</feature>
<dbReference type="PANTHER" id="PTHR21666:SF270">
    <property type="entry name" value="MUREIN HYDROLASE ACTIVATOR ENVC"/>
    <property type="match status" value="1"/>
</dbReference>
<evidence type="ECO:0000259" key="2">
    <source>
        <dbReference type="Pfam" id="PF01551"/>
    </source>
</evidence>
<gene>
    <name evidence="3" type="ORF">UT76_C0021G0034</name>
</gene>
<feature type="domain" description="M23ase beta-sheet core" evidence="2">
    <location>
        <begin position="259"/>
        <end position="287"/>
    </location>
</feature>
<evidence type="ECO:0000313" key="3">
    <source>
        <dbReference type="EMBL" id="KKR42535.1"/>
    </source>
</evidence>
<dbReference type="CDD" id="cd12797">
    <property type="entry name" value="M23_peptidase"/>
    <property type="match status" value="2"/>
</dbReference>
<dbReference type="Proteomes" id="UP000034215">
    <property type="component" value="Unassembled WGS sequence"/>
</dbReference>
<proteinExistence type="predicted"/>
<dbReference type="InterPro" id="IPR011055">
    <property type="entry name" value="Dup_hybrid_motif"/>
</dbReference>
<dbReference type="InterPro" id="IPR050570">
    <property type="entry name" value="Cell_wall_metabolism_enzyme"/>
</dbReference>
<accession>A0A0G0T5W1</accession>
<dbReference type="GO" id="GO:0004222">
    <property type="term" value="F:metalloendopeptidase activity"/>
    <property type="evidence" value="ECO:0007669"/>
    <property type="project" value="TreeGrafter"/>
</dbReference>
<dbReference type="SUPFAM" id="SSF75704">
    <property type="entry name" value="Mitotic arrest deficient-like 1, Mad1"/>
    <property type="match status" value="1"/>
</dbReference>
<evidence type="ECO:0000313" key="4">
    <source>
        <dbReference type="Proteomes" id="UP000034215"/>
    </source>
</evidence>
<name>A0A0G0T5W1_9BACT</name>
<dbReference type="InterPro" id="IPR016047">
    <property type="entry name" value="M23ase_b-sheet_dom"/>
</dbReference>
<dbReference type="PANTHER" id="PTHR21666">
    <property type="entry name" value="PEPTIDASE-RELATED"/>
    <property type="match status" value="1"/>
</dbReference>
<sequence length="417" mass="47566">MLSKKTLLWVLPLIFFLTPLLTVLGQTSTNPDDVEELEEKIEKYEAKINELQGRASTLANEIEYMNSQIGLTELKIQNSVAKIAKTEKEIQKLAGDIEDLKVRIVKLEKSIDYQKDVLSARIRERYKSRDENTMVVLFGSVTLETMVQKVEYLKAMERYDNKLLVEMGDTKTRYDMQKNLFEQKKEEEEKLKSQLLNEKASLDVYKGQLDAQKEDKKRLLDSTQNDEAKYQGLLEDALRELRQIQGAASVVIRQGNAVAVEKDEVIGTMGSSGNSTGPHLHFGVYKYSVDDFQDLESWSWYYSNYVNPLDKLESKTVYWGTGCSNDPSGSRESGKGDWNWPMSSVTVTQNYGSKTCYNWMYGGKPHPALDLVGRGDISVKAVEDGEAYFCRNCLGDGGNGVFIFHDDDYMTVYWHLR</sequence>
<dbReference type="Gene3D" id="2.70.70.10">
    <property type="entry name" value="Glucose Permease (Domain IIA)"/>
    <property type="match status" value="1"/>
</dbReference>
<dbReference type="Gene3D" id="6.10.250.3150">
    <property type="match status" value="1"/>
</dbReference>
<protein>
    <recommendedName>
        <fullName evidence="2">M23ase beta-sheet core domain-containing protein</fullName>
    </recommendedName>
</protein>